<name>A0A7H8RGE3_TALRU</name>
<evidence type="ECO:0000313" key="3">
    <source>
        <dbReference type="Proteomes" id="UP000509510"/>
    </source>
</evidence>
<gene>
    <name evidence="2" type="ORF">TRUGW13939_10824</name>
</gene>
<proteinExistence type="predicted"/>
<accession>A0A7H8RGE3</accession>
<dbReference type="AlphaFoldDB" id="A0A7H8RGE3"/>
<dbReference type="EMBL" id="CP055903">
    <property type="protein sequence ID" value="QKX63653.1"/>
    <property type="molecule type" value="Genomic_DNA"/>
</dbReference>
<protein>
    <submittedName>
        <fullName evidence="2">Uncharacterized protein</fullName>
    </submittedName>
</protein>
<reference evidence="3" key="1">
    <citation type="submission" date="2020-06" db="EMBL/GenBank/DDBJ databases">
        <title>A chromosome-scale genome assembly of Talaromyces rugulosus W13939.</title>
        <authorList>
            <person name="Wang B."/>
            <person name="Guo L."/>
            <person name="Ye K."/>
            <person name="Wang L."/>
        </authorList>
    </citation>
    <scope>NUCLEOTIDE SEQUENCE [LARGE SCALE GENOMIC DNA]</scope>
    <source>
        <strain evidence="3">W13939</strain>
    </source>
</reference>
<sequence>MSALTIAPSFGPRPLVQSRMRGALRPTKLSTVNRLNATPRPTPLKRSIVYSSDEENIAPSFGKLDSTKRKRSSEDDEQLFESPKALKTTRMSSASEVNKPVETPTPRKVSVTIGKPAGRSPLGKSTKAFGRRSQRTPLGRLAQAPAPITKSPAPQSTRQPASWFFDIHVDTPDEEASNTMQHFAGRLDISDDDEARAKADDRGKENIPPHELGIAMPPAAQPLMSTARHGKNMMASSRSPLVELKPSDYYPADLKGVFDTVVINEASTPTVSKELIPSEPDLSNTEAEFVTETEKNAQI</sequence>
<keyword evidence="3" id="KW-1185">Reference proteome</keyword>
<evidence type="ECO:0000256" key="1">
    <source>
        <dbReference type="SAM" id="MobiDB-lite"/>
    </source>
</evidence>
<dbReference type="RefSeq" id="XP_035349827.1">
    <property type="nucleotide sequence ID" value="XM_035493934.1"/>
</dbReference>
<dbReference type="OrthoDB" id="425602at2759"/>
<organism evidence="2 3">
    <name type="scientific">Talaromyces rugulosus</name>
    <name type="common">Penicillium rugulosum</name>
    <dbReference type="NCBI Taxonomy" id="121627"/>
    <lineage>
        <taxon>Eukaryota</taxon>
        <taxon>Fungi</taxon>
        <taxon>Dikarya</taxon>
        <taxon>Ascomycota</taxon>
        <taxon>Pezizomycotina</taxon>
        <taxon>Eurotiomycetes</taxon>
        <taxon>Eurotiomycetidae</taxon>
        <taxon>Eurotiales</taxon>
        <taxon>Trichocomaceae</taxon>
        <taxon>Talaromyces</taxon>
        <taxon>Talaromyces sect. Islandici</taxon>
    </lineage>
</organism>
<dbReference type="GeneID" id="55998303"/>
<feature type="region of interest" description="Disordered" evidence="1">
    <location>
        <begin position="34"/>
        <end position="158"/>
    </location>
</feature>
<evidence type="ECO:0000313" key="2">
    <source>
        <dbReference type="EMBL" id="QKX63653.1"/>
    </source>
</evidence>
<dbReference type="Proteomes" id="UP000509510">
    <property type="component" value="Chromosome VI"/>
</dbReference>
<feature type="region of interest" description="Disordered" evidence="1">
    <location>
        <begin position="273"/>
        <end position="299"/>
    </location>
</feature>
<dbReference type="KEGG" id="trg:TRUGW13939_10824"/>